<reference evidence="7" key="1">
    <citation type="submission" date="2018-10" db="EMBL/GenBank/DDBJ databases">
        <title>FDA dAtabase for Regulatory Grade micrObial Sequences (FDA-ARGOS): Supporting development and validation of Infectious Disease Dx tests.</title>
        <authorList>
            <person name="Minogue T."/>
            <person name="Wolcott M."/>
            <person name="Wasieloski L."/>
            <person name="Aguilar W."/>
            <person name="Moore D."/>
            <person name="Tallon L."/>
            <person name="Sadzewicz L."/>
            <person name="Sengamalay N."/>
            <person name="Ott S."/>
            <person name="Godinez A."/>
            <person name="Nagaraj S."/>
            <person name="Vavikolanu K."/>
            <person name="Vyas G."/>
            <person name="Nadendla S."/>
            <person name="George J."/>
            <person name="Sichtig H."/>
        </authorList>
    </citation>
    <scope>NUCLEOTIDE SEQUENCE [LARGE SCALE GENOMIC DNA]</scope>
    <source>
        <strain evidence="7">FDAARGOS_343</strain>
    </source>
</reference>
<proteinExistence type="predicted"/>
<accession>A0A553SMU1</accession>
<dbReference type="EMBL" id="RIBP01000004">
    <property type="protein sequence ID" value="TRZ38311.1"/>
    <property type="molecule type" value="Genomic_DNA"/>
</dbReference>
<name>A0A553SMU1_NIACI</name>
<dbReference type="Pfam" id="PF00488">
    <property type="entry name" value="MutS_V"/>
    <property type="match status" value="1"/>
</dbReference>
<dbReference type="PANTHER" id="PTHR11361:SF152">
    <property type="entry name" value="DNA MISMATCH REPAIR PROTEIN"/>
    <property type="match status" value="1"/>
</dbReference>
<keyword evidence="4" id="KW-1133">Transmembrane helix</keyword>
<keyword evidence="4" id="KW-0472">Membrane</keyword>
<dbReference type="InterPro" id="IPR027417">
    <property type="entry name" value="P-loop_NTPase"/>
</dbReference>
<evidence type="ECO:0000256" key="2">
    <source>
        <dbReference type="ARBA" id="ARBA00022840"/>
    </source>
</evidence>
<gene>
    <name evidence="6" type="ORF">CEQ21_23200</name>
</gene>
<evidence type="ECO:0000259" key="5">
    <source>
        <dbReference type="SMART" id="SM00534"/>
    </source>
</evidence>
<dbReference type="Proteomes" id="UP000319837">
    <property type="component" value="Unassembled WGS sequence"/>
</dbReference>
<dbReference type="Gene3D" id="3.40.50.300">
    <property type="entry name" value="P-loop containing nucleotide triphosphate hydrolases"/>
    <property type="match status" value="1"/>
</dbReference>
<dbReference type="GO" id="GO:0006298">
    <property type="term" value="P:mismatch repair"/>
    <property type="evidence" value="ECO:0007669"/>
    <property type="project" value="InterPro"/>
</dbReference>
<evidence type="ECO:0000313" key="6">
    <source>
        <dbReference type="EMBL" id="TRZ38311.1"/>
    </source>
</evidence>
<feature type="transmembrane region" description="Helical" evidence="4">
    <location>
        <begin position="6"/>
        <end position="22"/>
    </location>
</feature>
<keyword evidence="4" id="KW-0812">Transmembrane</keyword>
<dbReference type="GO" id="GO:0005829">
    <property type="term" value="C:cytosol"/>
    <property type="evidence" value="ECO:0007669"/>
    <property type="project" value="TreeGrafter"/>
</dbReference>
<protein>
    <recommendedName>
        <fullName evidence="5">DNA mismatch repair proteins mutS family domain-containing protein</fullName>
    </recommendedName>
</protein>
<dbReference type="GO" id="GO:0030983">
    <property type="term" value="F:mismatched DNA binding"/>
    <property type="evidence" value="ECO:0007669"/>
    <property type="project" value="InterPro"/>
</dbReference>
<feature type="transmembrane region" description="Helical" evidence="4">
    <location>
        <begin position="152"/>
        <end position="172"/>
    </location>
</feature>
<dbReference type="GO" id="GO:0005524">
    <property type="term" value="F:ATP binding"/>
    <property type="evidence" value="ECO:0007669"/>
    <property type="project" value="UniProtKB-KW"/>
</dbReference>
<dbReference type="SMART" id="SM00534">
    <property type="entry name" value="MUTSac"/>
    <property type="match status" value="1"/>
</dbReference>
<dbReference type="AlphaFoldDB" id="A0A553SMU1"/>
<comment type="caution">
    <text evidence="6">The sequence shown here is derived from an EMBL/GenBank/DDBJ whole genome shotgun (WGS) entry which is preliminary data.</text>
</comment>
<dbReference type="SUPFAM" id="SSF52540">
    <property type="entry name" value="P-loop containing nucleoside triphosphate hydrolases"/>
    <property type="match status" value="1"/>
</dbReference>
<keyword evidence="2" id="KW-0067">ATP-binding</keyword>
<evidence type="ECO:0000313" key="7">
    <source>
        <dbReference type="Proteomes" id="UP000319837"/>
    </source>
</evidence>
<dbReference type="InterPro" id="IPR000432">
    <property type="entry name" value="DNA_mismatch_repair_MutS_C"/>
</dbReference>
<organism evidence="6 7">
    <name type="scientific">Niallia circulans</name>
    <name type="common">Bacillus circulans</name>
    <dbReference type="NCBI Taxonomy" id="1397"/>
    <lineage>
        <taxon>Bacteria</taxon>
        <taxon>Bacillati</taxon>
        <taxon>Bacillota</taxon>
        <taxon>Bacilli</taxon>
        <taxon>Bacillales</taxon>
        <taxon>Bacillaceae</taxon>
        <taxon>Niallia</taxon>
    </lineage>
</organism>
<evidence type="ECO:0000256" key="4">
    <source>
        <dbReference type="SAM" id="Phobius"/>
    </source>
</evidence>
<dbReference type="GO" id="GO:0140664">
    <property type="term" value="F:ATP-dependent DNA damage sensor activity"/>
    <property type="evidence" value="ECO:0007669"/>
    <property type="project" value="InterPro"/>
</dbReference>
<dbReference type="InterPro" id="IPR045076">
    <property type="entry name" value="MutS"/>
</dbReference>
<feature type="transmembrane region" description="Helical" evidence="4">
    <location>
        <begin position="255"/>
        <end position="278"/>
    </location>
</feature>
<keyword evidence="3" id="KW-0238">DNA-binding</keyword>
<keyword evidence="1" id="KW-0547">Nucleotide-binding</keyword>
<evidence type="ECO:0000256" key="1">
    <source>
        <dbReference type="ARBA" id="ARBA00022741"/>
    </source>
</evidence>
<sequence>MVYLVIIISITVITVLINMYFSHKRRTQILTLWANNEKLEHSESYHETFKFYFENIKRSNDETGIDDITWNDLNMKKIFNNINYAFTSIGEEMLYFRLKATYKQHTIDEKMIAKISSDSQYRVKLSMILAALGKAPYTNSSKYMFKNPDKKINKLIFLLSILPLVGLCLLGISLPAGLSLFFASALVNSFLFYMNRTKNEAEFESLFYCLHIILTSRKIAKLNKDTAFLKKTSNLKNAPFISVLLLKDDTTGTNIILHILTIVKAIFLLEHLIFHYIIRILLNNRNVYEIAWKKTAELDFFYSVALWRKTLPYYCVPTFNSENSFAIHDAYHPLVKNPIGNDFSFHTNSLLTGSNASGKSTFMKTIALNIVFSQALNTSTSKQINLTRGLVYSTMAMADDIEKGQSYFLSEIMALKRIFDTVKTDKQIFVYLFIDEIFKGTNTVERIAAAKSVLNYLNDCQQTRIMAATHDIELTEMLAGTFMNYHFREYINNDEIYFDYSIKEGAAYTRNAIELLRITGFPKKVYDDALGNVSKRSR</sequence>
<dbReference type="RefSeq" id="WP_185766580.1">
    <property type="nucleotide sequence ID" value="NZ_RIBP01000004.1"/>
</dbReference>
<feature type="domain" description="DNA mismatch repair proteins mutS family" evidence="5">
    <location>
        <begin position="346"/>
        <end position="534"/>
    </location>
</feature>
<dbReference type="PANTHER" id="PTHR11361">
    <property type="entry name" value="DNA MISMATCH REPAIR PROTEIN MUTS FAMILY MEMBER"/>
    <property type="match status" value="1"/>
</dbReference>
<evidence type="ECO:0000256" key="3">
    <source>
        <dbReference type="ARBA" id="ARBA00023125"/>
    </source>
</evidence>